<evidence type="ECO:0000313" key="1">
    <source>
        <dbReference type="EMBL" id="GFY07909.1"/>
    </source>
</evidence>
<dbReference type="AlphaFoldDB" id="A0A8X6VCU7"/>
<dbReference type="EMBL" id="BMAU01021279">
    <property type="protein sequence ID" value="GFY07909.1"/>
    <property type="molecule type" value="Genomic_DNA"/>
</dbReference>
<proteinExistence type="predicted"/>
<gene>
    <name evidence="1" type="ORF">TNCV_2579411</name>
</gene>
<evidence type="ECO:0000313" key="2">
    <source>
        <dbReference type="Proteomes" id="UP000887159"/>
    </source>
</evidence>
<reference evidence="1" key="1">
    <citation type="submission" date="2020-08" db="EMBL/GenBank/DDBJ databases">
        <title>Multicomponent nature underlies the extraordinary mechanical properties of spider dragline silk.</title>
        <authorList>
            <person name="Kono N."/>
            <person name="Nakamura H."/>
            <person name="Mori M."/>
            <person name="Yoshida Y."/>
            <person name="Ohtoshi R."/>
            <person name="Malay A.D."/>
            <person name="Moran D.A.P."/>
            <person name="Tomita M."/>
            <person name="Numata K."/>
            <person name="Arakawa K."/>
        </authorList>
    </citation>
    <scope>NUCLEOTIDE SEQUENCE</scope>
</reference>
<dbReference type="Proteomes" id="UP000887159">
    <property type="component" value="Unassembled WGS sequence"/>
</dbReference>
<name>A0A8X6VCU7_TRICX</name>
<comment type="caution">
    <text evidence="1">The sequence shown here is derived from an EMBL/GenBank/DDBJ whole genome shotgun (WGS) entry which is preliminary data.</text>
</comment>
<protein>
    <submittedName>
        <fullName evidence="1">Uncharacterized protein</fullName>
    </submittedName>
</protein>
<sequence>MKLLCHHQTDKGKGDQSEVNTREITENHVPASLEVIHYHALINSDSREHGPATSTISLSPSKINVCRDCLCTSKLRISKECGCVPSSLHSLVTRLYSYADCELVDGQVRVVDWCSNKFAADSFGTLAPQEKPLTRFLSHRYTIIRSSSFMEPLHLYNTKDCDSTPHLAFAPPEEPLQYSAPTGLPLQCRVNTWSNCFSIYTI</sequence>
<organism evidence="1 2">
    <name type="scientific">Trichonephila clavipes</name>
    <name type="common">Golden silk orbweaver</name>
    <name type="synonym">Nephila clavipes</name>
    <dbReference type="NCBI Taxonomy" id="2585209"/>
    <lineage>
        <taxon>Eukaryota</taxon>
        <taxon>Metazoa</taxon>
        <taxon>Ecdysozoa</taxon>
        <taxon>Arthropoda</taxon>
        <taxon>Chelicerata</taxon>
        <taxon>Arachnida</taxon>
        <taxon>Araneae</taxon>
        <taxon>Araneomorphae</taxon>
        <taxon>Entelegynae</taxon>
        <taxon>Araneoidea</taxon>
        <taxon>Nephilidae</taxon>
        <taxon>Trichonephila</taxon>
    </lineage>
</organism>
<accession>A0A8X6VCU7</accession>
<keyword evidence="2" id="KW-1185">Reference proteome</keyword>